<dbReference type="CDD" id="cd00603">
    <property type="entry name" value="IPT_PCSR"/>
    <property type="match status" value="1"/>
</dbReference>
<feature type="compositionally biased region" description="Polar residues" evidence="14">
    <location>
        <begin position="65"/>
        <end position="78"/>
    </location>
</feature>
<dbReference type="EC" id="2.4.3.1" evidence="13"/>
<keyword evidence="9" id="KW-0472">Membrane</keyword>
<dbReference type="Proteomes" id="UP001190700">
    <property type="component" value="Unassembled WGS sequence"/>
</dbReference>
<proteinExistence type="inferred from homology"/>
<dbReference type="EMBL" id="LGRX02033160">
    <property type="protein sequence ID" value="KAK3242482.1"/>
    <property type="molecule type" value="Genomic_DNA"/>
</dbReference>
<dbReference type="Pfam" id="PF01833">
    <property type="entry name" value="TIG"/>
    <property type="match status" value="2"/>
</dbReference>
<keyword evidence="11" id="KW-0325">Glycoprotein</keyword>
<dbReference type="PANTHER" id="PTHR46059">
    <property type="entry name" value="BETA-GALACTOSIDE ALPHA-2,6-SIALYLTRANSFERASE"/>
    <property type="match status" value="1"/>
</dbReference>
<dbReference type="InterPro" id="IPR002909">
    <property type="entry name" value="IPT_dom"/>
</dbReference>
<evidence type="ECO:0000256" key="9">
    <source>
        <dbReference type="ARBA" id="ARBA00023136"/>
    </source>
</evidence>
<dbReference type="Gene3D" id="2.60.40.10">
    <property type="entry name" value="Immunoglobulins"/>
    <property type="match status" value="2"/>
</dbReference>
<dbReference type="InterPro" id="IPR013783">
    <property type="entry name" value="Ig-like_fold"/>
</dbReference>
<evidence type="ECO:0000256" key="7">
    <source>
        <dbReference type="ARBA" id="ARBA00022989"/>
    </source>
</evidence>
<evidence type="ECO:0000256" key="12">
    <source>
        <dbReference type="ARBA" id="ARBA00034249"/>
    </source>
</evidence>
<gene>
    <name evidence="16" type="ORF">CYMTET_47826</name>
</gene>
<dbReference type="PANTHER" id="PTHR46059:SF1">
    <property type="entry name" value="BETA-GALACTOSIDE ALPHA-2,6-SIALYLTRANSFERASE"/>
    <property type="match status" value="1"/>
</dbReference>
<accession>A0AAE0EWB7</accession>
<evidence type="ECO:0000256" key="11">
    <source>
        <dbReference type="ARBA" id="ARBA00023180"/>
    </source>
</evidence>
<feature type="region of interest" description="Disordered" evidence="14">
    <location>
        <begin position="53"/>
        <end position="106"/>
    </location>
</feature>
<organism evidence="16 17">
    <name type="scientific">Cymbomonas tetramitiformis</name>
    <dbReference type="NCBI Taxonomy" id="36881"/>
    <lineage>
        <taxon>Eukaryota</taxon>
        <taxon>Viridiplantae</taxon>
        <taxon>Chlorophyta</taxon>
        <taxon>Pyramimonadophyceae</taxon>
        <taxon>Pyramimonadales</taxon>
        <taxon>Pyramimonadaceae</taxon>
        <taxon>Cymbomonas</taxon>
    </lineage>
</organism>
<dbReference type="Gene3D" id="3.90.1480.20">
    <property type="entry name" value="Glycosyl transferase family 29"/>
    <property type="match status" value="1"/>
</dbReference>
<evidence type="ECO:0000256" key="1">
    <source>
        <dbReference type="ARBA" id="ARBA00004447"/>
    </source>
</evidence>
<feature type="domain" description="IPT/TIG" evidence="15">
    <location>
        <begin position="112"/>
        <end position="202"/>
    </location>
</feature>
<evidence type="ECO:0000256" key="10">
    <source>
        <dbReference type="ARBA" id="ARBA00023157"/>
    </source>
</evidence>
<evidence type="ECO:0000256" key="6">
    <source>
        <dbReference type="ARBA" id="ARBA00022968"/>
    </source>
</evidence>
<keyword evidence="10" id="KW-1015">Disulfide bond</keyword>
<protein>
    <recommendedName>
        <fullName evidence="13">beta-galactoside alpha-(2,6)-sialyltransferase</fullName>
        <ecNumber evidence="13">2.4.3.1</ecNumber>
    </recommendedName>
</protein>
<keyword evidence="8" id="KW-0333">Golgi apparatus</keyword>
<feature type="compositionally biased region" description="Acidic residues" evidence="14">
    <location>
        <begin position="80"/>
        <end position="93"/>
    </location>
</feature>
<feature type="region of interest" description="Disordered" evidence="14">
    <location>
        <begin position="737"/>
        <end position="764"/>
    </location>
</feature>
<evidence type="ECO:0000256" key="8">
    <source>
        <dbReference type="ARBA" id="ARBA00023034"/>
    </source>
</evidence>
<dbReference type="SMART" id="SM00429">
    <property type="entry name" value="IPT"/>
    <property type="match status" value="2"/>
</dbReference>
<evidence type="ECO:0000256" key="3">
    <source>
        <dbReference type="ARBA" id="ARBA00022676"/>
    </source>
</evidence>
<comment type="similarity">
    <text evidence="2">Belongs to the glycosyltransferase 29 family.</text>
</comment>
<sequence>MSITKHRRPARRRYGRGKAIRHVLLLTLAAWFTFTVITFTQFGDVSNDDLPEEGWVKSGIDDSGEVTTEPLSAEQTSAEENGEDEDEEYEQDQEGATAASTGAEGEELKMPIPELVTIEPFHGPAAGGFLMTIRGFHLKSLGGDVAVHVGGIECLELLRPRSKTLVCRVPPGVGSSLPVLVQVIGKDGLNVSSKHNSLFNYDAPEVRSVTPASGRTGGGNEITVKGVNFGPPAPHLRPSPKVWLGDQRCKWVEHFSDEMLVCVTPAMACPPCAGEVSLSVRVPTSVKKQEILATNEVPFYFVQTPREQLREQARSMMADVSLRFWIRGTKMPIMINKKAVKAATNQNELEDPEDKTLEKIKNVGSANFIAEKAYVVPKELYDVIPESDYRKNYDSCAVVGDSAALLQHKNGVAIDAHTAVFRFAHSPTVGFEESVGSKTTLRMASEPFLRELLRNLLYHSNPAFEPRNVDRVTRGLRRPALGMPSELKLGLCSRVAHKAAKNHAADRLQKLQRGVNSVPYVFWSSQAQELYVKLARVLKARPPLFFLSPALRHHASNIYHILKGRFYDGEMLEILRRAEQYGDNSTAALAEQLAERAASAERDVAEEAPPMPEEEEEGVFDHEEGGALGQQNPVGMEVDDAWASSNEALGGAEDASELEWWTAADEAEGRSSSSQKRLLATPSRQGGVTRSLLGLHDRVVPSDRAPVPEPSIEYWAVVLAIQFCHKVELFGFSEAAQSGEEGRQNATEWQRGKEETGTSQSETLHTQWGGVTRRPYWHVPSRGLDDFSHVNHGYEDMRAVGVGPPDERSAVFERNLWHILSIAGYLKPVVKNIYVNNTSSDVGPS</sequence>
<reference evidence="16 17" key="1">
    <citation type="journal article" date="2015" name="Genome Biol. Evol.">
        <title>Comparative Genomics of a Bacterivorous Green Alga Reveals Evolutionary Causalities and Consequences of Phago-Mixotrophic Mode of Nutrition.</title>
        <authorList>
            <person name="Burns J.A."/>
            <person name="Paasch A."/>
            <person name="Narechania A."/>
            <person name="Kim E."/>
        </authorList>
    </citation>
    <scope>NUCLEOTIDE SEQUENCE [LARGE SCALE GENOMIC DNA]</scope>
    <source>
        <strain evidence="16 17">PLY_AMNH</strain>
    </source>
</reference>
<name>A0AAE0EWB7_9CHLO</name>
<evidence type="ECO:0000313" key="17">
    <source>
        <dbReference type="Proteomes" id="UP001190700"/>
    </source>
</evidence>
<feature type="domain" description="IPT/TIG" evidence="15">
    <location>
        <begin position="203"/>
        <end position="302"/>
    </location>
</feature>
<feature type="region of interest" description="Disordered" evidence="14">
    <location>
        <begin position="665"/>
        <end position="685"/>
    </location>
</feature>
<dbReference type="Pfam" id="PF00777">
    <property type="entry name" value="Glyco_transf_29"/>
    <property type="match status" value="1"/>
</dbReference>
<dbReference type="SUPFAM" id="SSF81296">
    <property type="entry name" value="E set domains"/>
    <property type="match status" value="2"/>
</dbReference>
<keyword evidence="3" id="KW-0328">Glycosyltransferase</keyword>
<feature type="region of interest" description="Disordered" evidence="14">
    <location>
        <begin position="594"/>
        <end position="633"/>
    </location>
</feature>
<evidence type="ECO:0000256" key="14">
    <source>
        <dbReference type="SAM" id="MobiDB-lite"/>
    </source>
</evidence>
<keyword evidence="5" id="KW-0812">Transmembrane</keyword>
<comment type="subcellular location">
    <subcellularLocation>
        <location evidence="1">Golgi apparatus</location>
        <location evidence="1">Golgi stack membrane</location>
        <topology evidence="1">Single-pass type II membrane protein</topology>
    </subcellularLocation>
</comment>
<keyword evidence="6" id="KW-0735">Signal-anchor</keyword>
<evidence type="ECO:0000256" key="4">
    <source>
        <dbReference type="ARBA" id="ARBA00022679"/>
    </source>
</evidence>
<dbReference type="InterPro" id="IPR001675">
    <property type="entry name" value="Glyco_trans_29"/>
</dbReference>
<keyword evidence="17" id="KW-1185">Reference proteome</keyword>
<dbReference type="InterPro" id="IPR014756">
    <property type="entry name" value="Ig_E-set"/>
</dbReference>
<comment type="catalytic activity">
    <reaction evidence="12">
        <text>a beta-D-galactoside + CMP-N-acetyl-beta-neuraminate = an N-acetyl-alpha-neuraminyl-(2-&gt;6)-beta-D-galactosyl derivative + CMP + H(+)</text>
        <dbReference type="Rhea" id="RHEA:52104"/>
        <dbReference type="ChEBI" id="CHEBI:15378"/>
        <dbReference type="ChEBI" id="CHEBI:28034"/>
        <dbReference type="ChEBI" id="CHEBI:57812"/>
        <dbReference type="ChEBI" id="CHEBI:60377"/>
        <dbReference type="ChEBI" id="CHEBI:136398"/>
        <dbReference type="EC" id="2.4.3.1"/>
    </reaction>
</comment>
<evidence type="ECO:0000256" key="2">
    <source>
        <dbReference type="ARBA" id="ARBA00006003"/>
    </source>
</evidence>
<keyword evidence="4" id="KW-0808">Transferase</keyword>
<evidence type="ECO:0000259" key="15">
    <source>
        <dbReference type="SMART" id="SM00429"/>
    </source>
</evidence>
<comment type="caution">
    <text evidence="16">The sequence shown here is derived from an EMBL/GenBank/DDBJ whole genome shotgun (WGS) entry which is preliminary data.</text>
</comment>
<dbReference type="GO" id="GO:0003835">
    <property type="term" value="F:beta-galactoside alpha-2,6-sialyltransferase activity"/>
    <property type="evidence" value="ECO:0007669"/>
    <property type="project" value="UniProtKB-EC"/>
</dbReference>
<evidence type="ECO:0000313" key="16">
    <source>
        <dbReference type="EMBL" id="KAK3242482.1"/>
    </source>
</evidence>
<dbReference type="GO" id="GO:0032580">
    <property type="term" value="C:Golgi cisterna membrane"/>
    <property type="evidence" value="ECO:0007669"/>
    <property type="project" value="UniProtKB-SubCell"/>
</dbReference>
<feature type="compositionally biased region" description="Low complexity" evidence="14">
    <location>
        <begin position="94"/>
        <end position="103"/>
    </location>
</feature>
<evidence type="ECO:0000256" key="5">
    <source>
        <dbReference type="ARBA" id="ARBA00022692"/>
    </source>
</evidence>
<dbReference type="InterPro" id="IPR038578">
    <property type="entry name" value="GT29-like_sf"/>
</dbReference>
<keyword evidence="7" id="KW-1133">Transmembrane helix</keyword>
<feature type="compositionally biased region" description="Polar residues" evidence="14">
    <location>
        <begin position="670"/>
        <end position="685"/>
    </location>
</feature>
<dbReference type="AlphaFoldDB" id="A0AAE0EWB7"/>
<evidence type="ECO:0000256" key="13">
    <source>
        <dbReference type="ARBA" id="ARBA00034329"/>
    </source>
</evidence>